<evidence type="ECO:0000256" key="1">
    <source>
        <dbReference type="SAM" id="MobiDB-lite"/>
    </source>
</evidence>
<proteinExistence type="predicted"/>
<feature type="compositionally biased region" description="Polar residues" evidence="1">
    <location>
        <begin position="99"/>
        <end position="118"/>
    </location>
</feature>
<feature type="region of interest" description="Disordered" evidence="1">
    <location>
        <begin position="95"/>
        <end position="122"/>
    </location>
</feature>
<reference evidence="2" key="2">
    <citation type="journal article" date="2023" name="BMC Genomics">
        <title>Pest status, molecular evolution, and epigenetic factors derived from the genome assembly of Frankliniella fusca, a thysanopteran phytovirus vector.</title>
        <authorList>
            <person name="Catto M.A."/>
            <person name="Labadie P.E."/>
            <person name="Jacobson A.L."/>
            <person name="Kennedy G.G."/>
            <person name="Srinivasan R."/>
            <person name="Hunt B.G."/>
        </authorList>
    </citation>
    <scope>NUCLEOTIDE SEQUENCE</scope>
    <source>
        <strain evidence="2">PL_HMW_Pooled</strain>
    </source>
</reference>
<organism evidence="2 3">
    <name type="scientific">Frankliniella fusca</name>
    <dbReference type="NCBI Taxonomy" id="407009"/>
    <lineage>
        <taxon>Eukaryota</taxon>
        <taxon>Metazoa</taxon>
        <taxon>Ecdysozoa</taxon>
        <taxon>Arthropoda</taxon>
        <taxon>Hexapoda</taxon>
        <taxon>Insecta</taxon>
        <taxon>Pterygota</taxon>
        <taxon>Neoptera</taxon>
        <taxon>Paraneoptera</taxon>
        <taxon>Thysanoptera</taxon>
        <taxon>Terebrantia</taxon>
        <taxon>Thripoidea</taxon>
        <taxon>Thripidae</taxon>
        <taxon>Frankliniella</taxon>
    </lineage>
</organism>
<evidence type="ECO:0000313" key="3">
    <source>
        <dbReference type="Proteomes" id="UP001219518"/>
    </source>
</evidence>
<dbReference type="PANTHER" id="PTHR46579:SF1">
    <property type="entry name" value="F5_8 TYPE C DOMAIN-CONTAINING PROTEIN"/>
    <property type="match status" value="1"/>
</dbReference>
<evidence type="ECO:0000313" key="2">
    <source>
        <dbReference type="EMBL" id="KAK3910784.1"/>
    </source>
</evidence>
<dbReference type="Pfam" id="PF02992">
    <property type="entry name" value="Transposase_21"/>
    <property type="match status" value="1"/>
</dbReference>
<keyword evidence="3" id="KW-1185">Reference proteome</keyword>
<dbReference type="InterPro" id="IPR004242">
    <property type="entry name" value="Transposase_21"/>
</dbReference>
<dbReference type="PANTHER" id="PTHR46579">
    <property type="entry name" value="F5/8 TYPE C DOMAIN-CONTAINING PROTEIN-RELATED"/>
    <property type="match status" value="1"/>
</dbReference>
<protein>
    <submittedName>
        <fullName evidence="2">F-box protein</fullName>
    </submittedName>
</protein>
<dbReference type="AlphaFoldDB" id="A0AAE1GXE0"/>
<dbReference type="Proteomes" id="UP001219518">
    <property type="component" value="Unassembled WGS sequence"/>
</dbReference>
<dbReference type="EMBL" id="JAHWGI010000195">
    <property type="protein sequence ID" value="KAK3910784.1"/>
    <property type="molecule type" value="Genomic_DNA"/>
</dbReference>
<name>A0AAE1GXE0_9NEOP</name>
<feature type="region of interest" description="Disordered" evidence="1">
    <location>
        <begin position="1"/>
        <end position="37"/>
    </location>
</feature>
<reference evidence="2" key="1">
    <citation type="submission" date="2021-07" db="EMBL/GenBank/DDBJ databases">
        <authorList>
            <person name="Catto M.A."/>
            <person name="Jacobson A."/>
            <person name="Kennedy G."/>
            <person name="Labadie P."/>
            <person name="Hunt B.G."/>
            <person name="Srinivasan R."/>
        </authorList>
    </citation>
    <scope>NUCLEOTIDE SEQUENCE</scope>
    <source>
        <strain evidence="2">PL_HMW_Pooled</strain>
        <tissue evidence="2">Head</tissue>
    </source>
</reference>
<comment type="caution">
    <text evidence="2">The sequence shown here is derived from an EMBL/GenBank/DDBJ whole genome shotgun (WGS) entry which is preliminary data.</text>
</comment>
<accession>A0AAE1GXE0</accession>
<sequence>MKRRKGSRFSDYLQRPENESSDDDVQNDPFPHESLPPYELLALGTSFGRAEESVPLVRPVPEGDRAVVQDVPESRHLHSSNSGAVNVANVSVYDPNAPTKPSSQLQEAEVQDGNSTASRGWDNIPALLPPCQLPETDPLLDDVGNVLDGVDPASEEEVSCSEEEADDDCSDDYLFCDASSDFEHHDDFGSASSRNADDGDEPLYPGSDISFSEAMIAILTFVMCQKLSKECLGQLLGLLKLLLPKNNVLVESCFLFYSYFDKYVSMNHVKHFYCNVCTEALLTQDAVCPTCGSRKRNNFFLNFSITDQLRSLLSKPGFYEKLSYPQNRVKKDANAYEDIYDGNIYKEAQQSFFNVGKWISFMWNTDGFSIFQSSTFSVWPFYLSVNELPPHLRMKKEHMVLGGLWFGTGKFDPNLFLKPIHDELLTLRRGIYFKVHSFNESILFQVAMLCGTCDAPGKSSFFRHIQFNGLFGCMKCLTRGLKSAASGNVFVYPFEEQLPLRSEGTLSRHLNYLKDNPGAKVRFGVKGPSYLHRMLLLSSVRSTSIDIMHCVFLGVQKSMLDLLFGKKYKGAEFSLSSCLNVVNEYLENIKPPHFLQRCPQPLSKLAFWKASEYQSFFFFYSLPIFSTIMDPVYFHHFLNFYQGVYLLCQDSVTAGDIQMSQLLLDNFVKRFQQLYGLRHMTFNLHCLRHLPSVVEELGPLWTSTCFLFEDLNGTLKHLVHGTQHIGLQVQSNFGLVTRLPYLIKACNKETLKNYCLQMYYPVKRLKVTFSIDYLTHVIGIVSKASTLAPVHQQCINRFPGNVSYFKRLKKNSTLFVSMSEKEGKKLSSYVFYNSNGNEYHGILQTFFKVSQCNCTDALCACPTLFYALLLRVNTVKPLQTLSPETVIDSVFQYTVSGNVDVIPVTDLTDTCVQVAFADKQYIVIRPTRQNTQ</sequence>
<gene>
    <name evidence="2" type="ORF">KUF71_004272</name>
</gene>